<name>A0A914V0U9_9BILA</name>
<dbReference type="Gene3D" id="3.30.10.30">
    <property type="entry name" value="DYRK"/>
    <property type="match status" value="1"/>
</dbReference>
<keyword evidence="2" id="KW-1185">Reference proteome</keyword>
<proteinExistence type="predicted"/>
<reference evidence="3" key="1">
    <citation type="submission" date="2022-11" db="UniProtKB">
        <authorList>
            <consortium name="WormBaseParasite"/>
        </authorList>
    </citation>
    <scope>IDENTIFICATION</scope>
</reference>
<feature type="region of interest" description="Disordered" evidence="1">
    <location>
        <begin position="120"/>
        <end position="166"/>
    </location>
</feature>
<evidence type="ECO:0000313" key="3">
    <source>
        <dbReference type="WBParaSite" id="PSAMB.scaffold14076size2013.g35839.t1"/>
    </source>
</evidence>
<dbReference type="Proteomes" id="UP000887566">
    <property type="component" value="Unplaced"/>
</dbReference>
<evidence type="ECO:0000313" key="2">
    <source>
        <dbReference type="Proteomes" id="UP000887566"/>
    </source>
</evidence>
<feature type="region of interest" description="Disordered" evidence="1">
    <location>
        <begin position="62"/>
        <end position="86"/>
    </location>
</feature>
<organism evidence="2 3">
    <name type="scientific">Plectus sambesii</name>
    <dbReference type="NCBI Taxonomy" id="2011161"/>
    <lineage>
        <taxon>Eukaryota</taxon>
        <taxon>Metazoa</taxon>
        <taxon>Ecdysozoa</taxon>
        <taxon>Nematoda</taxon>
        <taxon>Chromadorea</taxon>
        <taxon>Plectida</taxon>
        <taxon>Plectina</taxon>
        <taxon>Plectoidea</taxon>
        <taxon>Plectidae</taxon>
        <taxon>Plectus</taxon>
    </lineage>
</organism>
<dbReference type="AlphaFoldDB" id="A0A914V0U9"/>
<dbReference type="WBParaSite" id="PSAMB.scaffold14076size2013.g35839.t1">
    <property type="protein sequence ID" value="PSAMB.scaffold14076size2013.g35839.t1"/>
    <property type="gene ID" value="PSAMB.scaffold14076size2013.g35839"/>
</dbReference>
<feature type="compositionally biased region" description="Polar residues" evidence="1">
    <location>
        <begin position="1"/>
        <end position="15"/>
    </location>
</feature>
<feature type="region of interest" description="Disordered" evidence="1">
    <location>
        <begin position="1"/>
        <end position="26"/>
    </location>
</feature>
<feature type="compositionally biased region" description="Low complexity" evidence="1">
    <location>
        <begin position="124"/>
        <end position="154"/>
    </location>
</feature>
<dbReference type="GO" id="GO:0004712">
    <property type="term" value="F:protein serine/threonine/tyrosine kinase activity"/>
    <property type="evidence" value="ECO:0007669"/>
    <property type="project" value="InterPro"/>
</dbReference>
<sequence length="248" mass="26355">MATLSASNSSRSLYDSSGFFAGRNRRDPFDNTSERMLIDQAAAPFPSSINGVMHQSQSFLPPLRSTQTAGSGLPRNATAGSIPMDTSTMSAAGNHIISNKAMSSSVSTLSGGSEQNAAVLQTMSHSQQQQRQKLSKSPSAESLRSADSSNSDRGNGSGSGAPVNKGYRAEDAVRTFGSKLASYEHTEIYNYPRVYFVGSQAKKRGGMIGAANNCGYDDENGSYLLVAHDHVAYRYEVLKVIGKGSFGQ</sequence>
<dbReference type="InterPro" id="IPR042521">
    <property type="entry name" value="DYRK"/>
</dbReference>
<evidence type="ECO:0000256" key="1">
    <source>
        <dbReference type="SAM" id="MobiDB-lite"/>
    </source>
</evidence>
<protein>
    <submittedName>
        <fullName evidence="3">Uncharacterized protein</fullName>
    </submittedName>
</protein>
<dbReference type="Gene3D" id="3.30.200.20">
    <property type="entry name" value="Phosphorylase Kinase, domain 1"/>
    <property type="match status" value="1"/>
</dbReference>
<accession>A0A914V0U9</accession>